<comment type="caution">
    <text evidence="2">The sequence shown here is derived from an EMBL/GenBank/DDBJ whole genome shotgun (WGS) entry which is preliminary data.</text>
</comment>
<feature type="transmembrane region" description="Helical" evidence="1">
    <location>
        <begin position="401"/>
        <end position="426"/>
    </location>
</feature>
<feature type="transmembrane region" description="Helical" evidence="1">
    <location>
        <begin position="507"/>
        <end position="533"/>
    </location>
</feature>
<feature type="transmembrane region" description="Helical" evidence="1">
    <location>
        <begin position="438"/>
        <end position="462"/>
    </location>
</feature>
<dbReference type="AlphaFoldDB" id="A0A365H6A3"/>
<feature type="transmembrane region" description="Helical" evidence="1">
    <location>
        <begin position="188"/>
        <end position="206"/>
    </location>
</feature>
<keyword evidence="3" id="KW-1185">Reference proteome</keyword>
<protein>
    <submittedName>
        <fullName evidence="2">Anibiotic ABC transporter</fullName>
    </submittedName>
</protein>
<accession>A0A365H6A3</accession>
<organism evidence="2 3">
    <name type="scientific">Actinomadura craniellae</name>
    <dbReference type="NCBI Taxonomy" id="2231787"/>
    <lineage>
        <taxon>Bacteria</taxon>
        <taxon>Bacillati</taxon>
        <taxon>Actinomycetota</taxon>
        <taxon>Actinomycetes</taxon>
        <taxon>Streptosporangiales</taxon>
        <taxon>Thermomonosporaceae</taxon>
        <taxon>Actinomadura</taxon>
    </lineage>
</organism>
<feature type="transmembrane region" description="Helical" evidence="1">
    <location>
        <begin position="469"/>
        <end position="487"/>
    </location>
</feature>
<feature type="transmembrane region" description="Helical" evidence="1">
    <location>
        <begin position="350"/>
        <end position="372"/>
    </location>
</feature>
<reference evidence="2 3" key="1">
    <citation type="submission" date="2018-06" db="EMBL/GenBank/DDBJ databases">
        <title>Actinomadura craniellae sp. nov. isolated from marine sponge Craniella sp.</title>
        <authorList>
            <person name="Li L."/>
            <person name="Xu Q.H."/>
            <person name="Lin H.W."/>
            <person name="Lu Y.H."/>
        </authorList>
    </citation>
    <scope>NUCLEOTIDE SEQUENCE [LARGE SCALE GENOMIC DNA]</scope>
    <source>
        <strain evidence="2 3">LHW63021</strain>
    </source>
</reference>
<keyword evidence="1" id="KW-0472">Membrane</keyword>
<proteinExistence type="predicted"/>
<dbReference type="Proteomes" id="UP000251891">
    <property type="component" value="Unassembled WGS sequence"/>
</dbReference>
<evidence type="ECO:0000256" key="1">
    <source>
        <dbReference type="SAM" id="Phobius"/>
    </source>
</evidence>
<dbReference type="RefSeq" id="WP_111869311.1">
    <property type="nucleotide sequence ID" value="NZ_QLYX01000008.1"/>
</dbReference>
<feature type="transmembrane region" description="Helical" evidence="1">
    <location>
        <begin position="83"/>
        <end position="102"/>
    </location>
</feature>
<evidence type="ECO:0000313" key="3">
    <source>
        <dbReference type="Proteomes" id="UP000251891"/>
    </source>
</evidence>
<feature type="transmembrane region" description="Helical" evidence="1">
    <location>
        <begin position="22"/>
        <end position="44"/>
    </location>
</feature>
<feature type="transmembrane region" description="Helical" evidence="1">
    <location>
        <begin position="158"/>
        <end position="181"/>
    </location>
</feature>
<evidence type="ECO:0000313" key="2">
    <source>
        <dbReference type="EMBL" id="RAY13773.1"/>
    </source>
</evidence>
<feature type="transmembrane region" description="Helical" evidence="1">
    <location>
        <begin position="244"/>
        <end position="264"/>
    </location>
</feature>
<keyword evidence="1" id="KW-0812">Transmembrane</keyword>
<name>A0A365H6A3_9ACTN</name>
<gene>
    <name evidence="2" type="ORF">DPM19_19160</name>
</gene>
<dbReference type="OrthoDB" id="2014935at2"/>
<feature type="transmembrane region" description="Helical" evidence="1">
    <location>
        <begin position="303"/>
        <end position="321"/>
    </location>
</feature>
<feature type="transmembrane region" description="Helical" evidence="1">
    <location>
        <begin position="123"/>
        <end position="146"/>
    </location>
</feature>
<sequence length="540" mass="54751">MSSFTGTARLARLALRRDRVQLPVWVFGLGGVLAATAASVSGAYTTDAERAAYAVTAANPAAMAFNGPVLGTDLGSITMTETFTVLAVFVALMSTMAVVRHTRQNEETGRAELVGSAIVGRHAPLTAALITVAGANAALAVLVGLLLNANGLSPAGSWGIGLALGLVGVVFAGVAAVAAQLSGTSRGANGLAAAGLGLAFLLRAVGDSLGEQAPGGVTTDSAFFSWLSPIGWGHQLKPFTETNWWVLGLLAVLAGLLVALAYALTAHRDLGAGMLPDRAGPATAPRGLLRPLGLAWRLQRGAVLGWSVAMVVLGVTFGALGEEIDEMLENNPQLAEVFRQFGTDGTPADMYFGMVLGLMAIAAAGYTVQALLRMRAEESSGVLEPLLATAVSRPRWMLGHILIATAGTVLLLVLLGSGAGLSYGLIVGDVPGQVVSLAGAALAQAPGPLALAGAVVAVIGLLPGRAVALAWGALVVCVLLGQVGLLLELPQPVLDISPFTHLPPVPAAEVAVTPILSLLAAGLLLTAAGVAAFRRRDLTM</sequence>
<dbReference type="EMBL" id="QLYX01000008">
    <property type="protein sequence ID" value="RAY13773.1"/>
    <property type="molecule type" value="Genomic_DNA"/>
</dbReference>
<keyword evidence="1" id="KW-1133">Transmembrane helix</keyword>